<dbReference type="RefSeq" id="WP_011064920.1">
    <property type="nucleotide sequence ID" value="NC_004193.1"/>
</dbReference>
<gene>
    <name evidence="2" type="ordered locus">OB0516</name>
</gene>
<accession>Q8ESV0</accession>
<feature type="transmembrane region" description="Helical" evidence="1">
    <location>
        <begin position="7"/>
        <end position="26"/>
    </location>
</feature>
<protein>
    <submittedName>
        <fullName evidence="2">Uncharacterized protein</fullName>
    </submittedName>
</protein>
<proteinExistence type="predicted"/>
<sequence length="393" mass="46123">MNHLKRYWGIWSILLAIVVIITTYYAQIDHTPIGLEWKKTSGDYSELDNMDIVGSTSTVNQSVMYRLSTNKSKDNLQQDIVGANFIDSRLNIYNHQQLNEYINEYKSFMRGKPLFIELYEETNEYVIFADIKEEKLMVEVLYKENKEVNKMEFPLEHLESAYVHISSLNYNDNQLYMILGYEKETSENGFPIMNYKSIRIDLDQEKIVEEKQIVENNNKQKEVELEFLDSFIQENKEYYLIVERTYNLIEESAESQNYQNTNTAHRLYLYDAEAGEQVELPEIITENSAPVLYEGNVLFVKEEGGKLSMELFDIDTEEIETVSQVEVESPYSIPMLEVRGENAYLLYSPNEGRNKIMLNVTNINTFYNVFTGELIVNQSKIEGEVYADWMEFY</sequence>
<evidence type="ECO:0000313" key="2">
    <source>
        <dbReference type="EMBL" id="BAC12472.1"/>
    </source>
</evidence>
<dbReference type="EMBL" id="BA000028">
    <property type="protein sequence ID" value="BAC12472.1"/>
    <property type="molecule type" value="Genomic_DNA"/>
</dbReference>
<dbReference type="AlphaFoldDB" id="Q8ESV0"/>
<keyword evidence="3" id="KW-1185">Reference proteome</keyword>
<dbReference type="HOGENOM" id="CLU_701772_0_0_9"/>
<name>Q8ESV0_OCEIH</name>
<keyword evidence="1" id="KW-1133">Transmembrane helix</keyword>
<dbReference type="KEGG" id="oih:OB0516"/>
<dbReference type="OrthoDB" id="2433869at2"/>
<keyword evidence="1" id="KW-0472">Membrane</keyword>
<dbReference type="Proteomes" id="UP000000822">
    <property type="component" value="Chromosome"/>
</dbReference>
<keyword evidence="1" id="KW-0812">Transmembrane</keyword>
<dbReference type="eggNOG" id="ENOG50308QJ">
    <property type="taxonomic scope" value="Bacteria"/>
</dbReference>
<reference evidence="2 3" key="2">
    <citation type="journal article" date="2002" name="Nucleic Acids Res.">
        <title>Genome sequence of Oceanobacillus iheyensis isolated from the Iheya Ridge and its unexpected adaptive capabilities to extreme environments.</title>
        <authorList>
            <person name="Takami H."/>
            <person name="Takaki Y."/>
            <person name="Uchiyama I."/>
        </authorList>
    </citation>
    <scope>NUCLEOTIDE SEQUENCE [LARGE SCALE GENOMIC DNA]</scope>
    <source>
        <strain evidence="3">DSM 14371 / CIP 107618 / JCM 11309 / KCTC 3954 / HTE831</strain>
    </source>
</reference>
<dbReference type="STRING" id="221109.gene:10732720"/>
<reference evidence="2 3" key="1">
    <citation type="journal article" date="2001" name="FEMS Microbiol. Lett.">
        <title>Oceanobacillus iheyensis gen. nov., sp. nov., a deep-sea extremely halotolerant and alkaliphilic species isolated from a depth of 1050 m on the Iheya Ridge.</title>
        <authorList>
            <person name="Lu J."/>
            <person name="Nogi Y."/>
            <person name="Takami H."/>
        </authorList>
    </citation>
    <scope>NUCLEOTIDE SEQUENCE [LARGE SCALE GENOMIC DNA]</scope>
    <source>
        <strain evidence="3">DSM 14371 / CIP 107618 / JCM 11309 / KCTC 3954 / HTE831</strain>
    </source>
</reference>
<evidence type="ECO:0000256" key="1">
    <source>
        <dbReference type="SAM" id="Phobius"/>
    </source>
</evidence>
<organism evidence="2 3">
    <name type="scientific">Oceanobacillus iheyensis (strain DSM 14371 / CIP 107618 / JCM 11309 / KCTC 3954 / HTE831)</name>
    <dbReference type="NCBI Taxonomy" id="221109"/>
    <lineage>
        <taxon>Bacteria</taxon>
        <taxon>Bacillati</taxon>
        <taxon>Bacillota</taxon>
        <taxon>Bacilli</taxon>
        <taxon>Bacillales</taxon>
        <taxon>Bacillaceae</taxon>
        <taxon>Oceanobacillus</taxon>
    </lineage>
</organism>
<evidence type="ECO:0000313" key="3">
    <source>
        <dbReference type="Proteomes" id="UP000000822"/>
    </source>
</evidence>